<keyword evidence="2" id="KW-0285">Flavoprotein</keyword>
<dbReference type="InterPro" id="IPR017938">
    <property type="entry name" value="Riboflavin_synthase-like_b-brl"/>
</dbReference>
<keyword evidence="7" id="KW-0408">Iron</keyword>
<dbReference type="PANTHER" id="PTHR47354:SF8">
    <property type="entry name" value="1,2-PHENYLACETYL-COA EPOXIDASE, SUBUNIT E"/>
    <property type="match status" value="1"/>
</dbReference>
<dbReference type="PATRIC" id="fig|1423820.4.peg.654"/>
<gene>
    <name evidence="11" type="ORF">FC64_GL000645</name>
</gene>
<evidence type="ECO:0000256" key="8">
    <source>
        <dbReference type="ARBA" id="ARBA00023014"/>
    </source>
</evidence>
<proteinExistence type="predicted"/>
<dbReference type="AlphaFoldDB" id="A0A0R1ZGB9"/>
<keyword evidence="6" id="KW-0560">Oxidoreductase</keyword>
<dbReference type="RefSeq" id="WP_057906129.1">
    <property type="nucleotide sequence ID" value="NZ_AYYZ01000004.1"/>
</dbReference>
<keyword evidence="8" id="KW-0411">Iron-sulfur</keyword>
<keyword evidence="9" id="KW-0472">Membrane</keyword>
<feature type="transmembrane region" description="Helical" evidence="9">
    <location>
        <begin position="178"/>
        <end position="198"/>
    </location>
</feature>
<evidence type="ECO:0000259" key="10">
    <source>
        <dbReference type="PROSITE" id="PS51384"/>
    </source>
</evidence>
<keyword evidence="12" id="KW-1185">Reference proteome</keyword>
<dbReference type="Pfam" id="PF08022">
    <property type="entry name" value="FAD_binding_8"/>
    <property type="match status" value="1"/>
</dbReference>
<feature type="transmembrane region" description="Helical" evidence="9">
    <location>
        <begin position="149"/>
        <end position="172"/>
    </location>
</feature>
<keyword evidence="3" id="KW-0001">2Fe-2S</keyword>
<dbReference type="InterPro" id="IPR039261">
    <property type="entry name" value="FNR_nucleotide-bd"/>
</dbReference>
<feature type="transmembrane region" description="Helical" evidence="9">
    <location>
        <begin position="34"/>
        <end position="54"/>
    </location>
</feature>
<evidence type="ECO:0000256" key="5">
    <source>
        <dbReference type="ARBA" id="ARBA00022827"/>
    </source>
</evidence>
<name>A0A0R1ZGB9_9LACO</name>
<sequence>MNNQTKKSTLAFLILFPIIMLIPLYILGKMKAKYLFGELAYCLFIFDTILGLRPEWIERKVELKKLYMIHGIAAILAICFAVLHDLMSHLHGIAGLFGNIALYGSIAITILALIFLSNQILNLIPGINKIVALIRKIANEFKIDRELNLLFHVLAPLIVVFTFLHVCFIPKFNHRVGFMIFFVGYFIIFAALYLYYGAYKKVKLPKYKVKSLTMMNDTTYKLVLEYCHGHKVMAKSGKFIFINAPFTKPDEYHPFSIVKSEKNGETITLGIKESGDFTKKLAKVQPGATIKIKGVFGHFSIPNNNYPILTVAGGIGITPCLGLLNSLPTDTKAYLVWSVRSANEIVFKHELDQLSLTHPNVKIIIHDTSKEGFLNQETLINKIPELQNNNKLNCFLCGPKPMMDAIEKILISQNIPKDFILAEGFIF</sequence>
<dbReference type="PROSITE" id="PS51384">
    <property type="entry name" value="FAD_FR"/>
    <property type="match status" value="1"/>
</dbReference>
<evidence type="ECO:0000256" key="3">
    <source>
        <dbReference type="ARBA" id="ARBA00022714"/>
    </source>
</evidence>
<feature type="domain" description="FAD-binding FR-type" evidence="10">
    <location>
        <begin position="199"/>
        <end position="302"/>
    </location>
</feature>
<dbReference type="GO" id="GO:0016491">
    <property type="term" value="F:oxidoreductase activity"/>
    <property type="evidence" value="ECO:0007669"/>
    <property type="project" value="UniProtKB-KW"/>
</dbReference>
<evidence type="ECO:0000256" key="1">
    <source>
        <dbReference type="ARBA" id="ARBA00001974"/>
    </source>
</evidence>
<dbReference type="InterPro" id="IPR001433">
    <property type="entry name" value="OxRdtase_FAD/NAD-bd"/>
</dbReference>
<feature type="transmembrane region" description="Helical" evidence="9">
    <location>
        <begin position="66"/>
        <end position="84"/>
    </location>
</feature>
<evidence type="ECO:0000256" key="4">
    <source>
        <dbReference type="ARBA" id="ARBA00022723"/>
    </source>
</evidence>
<dbReference type="InterPro" id="IPR017927">
    <property type="entry name" value="FAD-bd_FR_type"/>
</dbReference>
<comment type="caution">
    <text evidence="11">The sequence shown here is derived from an EMBL/GenBank/DDBJ whole genome shotgun (WGS) entry which is preliminary data.</text>
</comment>
<dbReference type="Gene3D" id="3.40.50.80">
    <property type="entry name" value="Nucleotide-binding domain of ferredoxin-NADP reductase (FNR) module"/>
    <property type="match status" value="1"/>
</dbReference>
<dbReference type="Gene3D" id="2.40.30.10">
    <property type="entry name" value="Translation factors"/>
    <property type="match status" value="1"/>
</dbReference>
<protein>
    <recommendedName>
        <fullName evidence="10">FAD-binding FR-type domain-containing protein</fullName>
    </recommendedName>
</protein>
<dbReference type="GO" id="GO:0050660">
    <property type="term" value="F:flavin adenine dinucleotide binding"/>
    <property type="evidence" value="ECO:0007669"/>
    <property type="project" value="TreeGrafter"/>
</dbReference>
<reference evidence="11 12" key="1">
    <citation type="journal article" date="2015" name="Genome Announc.">
        <title>Expanding the biotechnology potential of lactobacilli through comparative genomics of 213 strains and associated genera.</title>
        <authorList>
            <person name="Sun Z."/>
            <person name="Harris H.M."/>
            <person name="McCann A."/>
            <person name="Guo C."/>
            <person name="Argimon S."/>
            <person name="Zhang W."/>
            <person name="Yang X."/>
            <person name="Jeffery I.B."/>
            <person name="Cooney J.C."/>
            <person name="Kagawa T.F."/>
            <person name="Liu W."/>
            <person name="Song Y."/>
            <person name="Salvetti E."/>
            <person name="Wrobel A."/>
            <person name="Rasinkangas P."/>
            <person name="Parkhill J."/>
            <person name="Rea M.C."/>
            <person name="O'Sullivan O."/>
            <person name="Ritari J."/>
            <person name="Douillard F.P."/>
            <person name="Paul Ross R."/>
            <person name="Yang R."/>
            <person name="Briner A.E."/>
            <person name="Felis G.E."/>
            <person name="de Vos W.M."/>
            <person name="Barrangou R."/>
            <person name="Klaenhammer T.R."/>
            <person name="Caufield P.W."/>
            <person name="Cui Y."/>
            <person name="Zhang H."/>
            <person name="O'Toole P.W."/>
        </authorList>
    </citation>
    <scope>NUCLEOTIDE SEQUENCE [LARGE SCALE GENOMIC DNA]</scope>
    <source>
        <strain evidence="11 12">DSM 20653</strain>
    </source>
</reference>
<evidence type="ECO:0000313" key="12">
    <source>
        <dbReference type="Proteomes" id="UP000051291"/>
    </source>
</evidence>
<dbReference type="GO" id="GO:0046872">
    <property type="term" value="F:metal ion binding"/>
    <property type="evidence" value="ECO:0007669"/>
    <property type="project" value="UniProtKB-KW"/>
</dbReference>
<dbReference type="InterPro" id="IPR050415">
    <property type="entry name" value="MRET"/>
</dbReference>
<dbReference type="PANTHER" id="PTHR47354">
    <property type="entry name" value="NADH OXIDOREDUCTASE HCR"/>
    <property type="match status" value="1"/>
</dbReference>
<keyword evidence="9" id="KW-1133">Transmembrane helix</keyword>
<feature type="transmembrane region" description="Helical" evidence="9">
    <location>
        <begin position="9"/>
        <end position="28"/>
    </location>
</feature>
<evidence type="ECO:0000256" key="6">
    <source>
        <dbReference type="ARBA" id="ARBA00023002"/>
    </source>
</evidence>
<accession>A0A0R1ZGB9</accession>
<dbReference type="GO" id="GO:0051537">
    <property type="term" value="F:2 iron, 2 sulfur cluster binding"/>
    <property type="evidence" value="ECO:0007669"/>
    <property type="project" value="UniProtKB-KW"/>
</dbReference>
<evidence type="ECO:0000256" key="2">
    <source>
        <dbReference type="ARBA" id="ARBA00022630"/>
    </source>
</evidence>
<dbReference type="Proteomes" id="UP000051291">
    <property type="component" value="Unassembled WGS sequence"/>
</dbReference>
<keyword evidence="4" id="KW-0479">Metal-binding</keyword>
<organism evidence="11 12">
    <name type="scientific">Ligilactobacillus araffinosus DSM 20653</name>
    <dbReference type="NCBI Taxonomy" id="1423820"/>
    <lineage>
        <taxon>Bacteria</taxon>
        <taxon>Bacillati</taxon>
        <taxon>Bacillota</taxon>
        <taxon>Bacilli</taxon>
        <taxon>Lactobacillales</taxon>
        <taxon>Lactobacillaceae</taxon>
        <taxon>Ligilactobacillus</taxon>
    </lineage>
</organism>
<dbReference type="EMBL" id="AYYZ01000004">
    <property type="protein sequence ID" value="KRM53359.1"/>
    <property type="molecule type" value="Genomic_DNA"/>
</dbReference>
<comment type="cofactor">
    <cofactor evidence="1">
        <name>FAD</name>
        <dbReference type="ChEBI" id="CHEBI:57692"/>
    </cofactor>
</comment>
<dbReference type="Pfam" id="PF00175">
    <property type="entry name" value="NAD_binding_1"/>
    <property type="match status" value="1"/>
</dbReference>
<dbReference type="STRING" id="1423820.FC64_GL000645"/>
<evidence type="ECO:0000313" key="11">
    <source>
        <dbReference type="EMBL" id="KRM53359.1"/>
    </source>
</evidence>
<feature type="transmembrane region" description="Helical" evidence="9">
    <location>
        <begin position="96"/>
        <end position="116"/>
    </location>
</feature>
<dbReference type="SUPFAM" id="SSF63380">
    <property type="entry name" value="Riboflavin synthase domain-like"/>
    <property type="match status" value="1"/>
</dbReference>
<dbReference type="SUPFAM" id="SSF52343">
    <property type="entry name" value="Ferredoxin reductase-like, C-terminal NADP-linked domain"/>
    <property type="match status" value="1"/>
</dbReference>
<dbReference type="InterPro" id="IPR013112">
    <property type="entry name" value="FAD-bd_8"/>
</dbReference>
<keyword evidence="9" id="KW-0812">Transmembrane</keyword>
<evidence type="ECO:0000256" key="9">
    <source>
        <dbReference type="SAM" id="Phobius"/>
    </source>
</evidence>
<evidence type="ECO:0000256" key="7">
    <source>
        <dbReference type="ARBA" id="ARBA00023004"/>
    </source>
</evidence>
<keyword evidence="5" id="KW-0274">FAD</keyword>